<proteinExistence type="predicted"/>
<accession>A0AC34RQE3</accession>
<evidence type="ECO:0000313" key="1">
    <source>
        <dbReference type="Proteomes" id="UP000887576"/>
    </source>
</evidence>
<name>A0AC34RQE3_9BILA</name>
<dbReference type="WBParaSite" id="JU765_v2.g911.t1">
    <property type="protein sequence ID" value="JU765_v2.g911.t1"/>
    <property type="gene ID" value="JU765_v2.g911"/>
</dbReference>
<organism evidence="1 2">
    <name type="scientific">Panagrolaimus sp. JU765</name>
    <dbReference type="NCBI Taxonomy" id="591449"/>
    <lineage>
        <taxon>Eukaryota</taxon>
        <taxon>Metazoa</taxon>
        <taxon>Ecdysozoa</taxon>
        <taxon>Nematoda</taxon>
        <taxon>Chromadorea</taxon>
        <taxon>Rhabditida</taxon>
        <taxon>Tylenchina</taxon>
        <taxon>Panagrolaimomorpha</taxon>
        <taxon>Panagrolaimoidea</taxon>
        <taxon>Panagrolaimidae</taxon>
        <taxon>Panagrolaimus</taxon>
    </lineage>
</organism>
<dbReference type="Proteomes" id="UP000887576">
    <property type="component" value="Unplaced"/>
</dbReference>
<protein>
    <submittedName>
        <fullName evidence="2">Nuclear receptor domain-containing protein</fullName>
    </submittedName>
</protein>
<evidence type="ECO:0000313" key="2">
    <source>
        <dbReference type="WBParaSite" id="JU765_v2.g911.t1"/>
    </source>
</evidence>
<sequence>MLSQSIQFAATDSNLLYHSSVAAASFAKPTNYRYSHFQQVRRRSSGGSSNLESVNEDTVVRSYLQRQYTQNNSNNTVLPPKSETSSSSSIVWQGSTDIFEESNESIGNKDLSPSLEDIQMDELFNSPQSSSSQYNFEGGQKDDQFGSSSSQQYPTSAVAIACRQGPLQRNPSSQHFFAHRHSIAGYPESSHNLDPASGPSGYSNSSSARSSFSHQNFPFPQQFGSHQFSASSSRSSSSTAFISQQQSPYQQHHASVQRTRSQLPFRPQKQRHKTSYPETDHDLTGILDSLFDDNLQMDQKPSPNTIASMTGQRTANTNMTLDDYQIKTEPQQHPMPQSQHRLPQRGPPLAQLPFQSAATSGEESSSSRLPYPGFLNFPSNSTHALFGNIGFPTSGMNDFVQSQAMNNFKSSDFGRSEISTTNAGHLNQYPPGLFASQSHFYSHQHQQLNDMGNRRDSQGTTNSSSTSLSGLELAQSNPISMFSTSSTNSQTGSPSPLSHLQSSHTSFATTAAAQQLARLGGNSGMLGTIPGLGMDIGAAHSVHMPAVAAAFESMNSQISGHQQQQSQEEQKLCAVCNDHARGRHYGIISCEGCKGFFKRSIQNERSVQKKLQYVCAGNKNCVIDKRYRSRCQYCRYQKCLAVGMVKEVVRHGIMQGKRGRMSSKTRSALTIHDQPQSPPLPILTVITKLYAETRPLNPSRPIVARAKRMSVQEMLQILDYEMKELFGFLQKIPDFVDMIEEDKQTLLYKNFFPLFALKQCNREAEFALGDAFLFENNVAVIHSDLPEEFMPLFNEIQVRCHSFQQIIDWDAPSFATSLVLQYFGPEEDQTTLQDQAAIQRIHSTVVNALKDHCCTANNPNDPKLSKIIALSNGFTTLRETGANCLYEVMKAGIQLPPLLSQVYQEYYKSKFGLKIEQNVQQIGGADKVGFQQIF</sequence>
<reference evidence="2" key="1">
    <citation type="submission" date="2022-11" db="UniProtKB">
        <authorList>
            <consortium name="WormBaseParasite"/>
        </authorList>
    </citation>
    <scope>IDENTIFICATION</scope>
</reference>